<dbReference type="GeneID" id="39734982"/>
<keyword evidence="5" id="KW-1185">Reference proteome</keyword>
<evidence type="ECO:0000313" key="4">
    <source>
        <dbReference type="EMBL" id="CRG98881.1"/>
    </source>
</evidence>
<dbReference type="PROSITE" id="PS50889">
    <property type="entry name" value="S4"/>
    <property type="match status" value="1"/>
</dbReference>
<feature type="coiled-coil region" evidence="2">
    <location>
        <begin position="302"/>
        <end position="329"/>
    </location>
</feature>
<evidence type="ECO:0000256" key="1">
    <source>
        <dbReference type="PROSITE-ProRule" id="PRU00182"/>
    </source>
</evidence>
<keyword evidence="1" id="KW-0694">RNA-binding</keyword>
<organism evidence="4 5">
    <name type="scientific">Plasmodium relictum</name>
    <dbReference type="NCBI Taxonomy" id="85471"/>
    <lineage>
        <taxon>Eukaryota</taxon>
        <taxon>Sar</taxon>
        <taxon>Alveolata</taxon>
        <taxon>Apicomplexa</taxon>
        <taxon>Aconoidasida</taxon>
        <taxon>Haemosporida</taxon>
        <taxon>Plasmodiidae</taxon>
        <taxon>Plasmodium</taxon>
        <taxon>Plasmodium (Haemamoeba)</taxon>
    </lineage>
</organism>
<evidence type="ECO:0000256" key="3">
    <source>
        <dbReference type="SAM" id="MobiDB-lite"/>
    </source>
</evidence>
<reference evidence="4 5" key="1">
    <citation type="submission" date="2015-04" db="EMBL/GenBank/DDBJ databases">
        <authorList>
            <consortium name="Pathogen Informatics"/>
        </authorList>
    </citation>
    <scope>NUCLEOTIDE SEQUENCE [LARGE SCALE GENOMIC DNA]</scope>
    <source>
        <strain evidence="4 5">SGS1</strain>
    </source>
</reference>
<sequence length="335" mass="40497">MYEDMYEYCHFFYKYLAFLHIDLDKYKKLNKICERKTIHKITALKKYYFQNKKKQLKLFIHTLDKEESKKLLSNGNFNEKKKRNTKKTKASKSELHNDDSIKNILKKTKKFCNYLTSKLGRLNKKLREIKKLETIFYTNSNILTETQRVKISKKNQIKNEIVIISRYRKKYMKYKKNLMNNKDDLSPFFYSKKKSKKKREFCTPQEFRDILKSNDHKPTVQGIKKLNIQEIPKNITDFLVFNKYGTKEEIKILFGLNAIKVNGNTVDDENYILNLKEDTVKVFDQDVNIHEDHYTVRKRFTKDQKKILNEKKKENILDAKKEVRELENFFKIKNM</sequence>
<evidence type="ECO:0000256" key="2">
    <source>
        <dbReference type="SAM" id="Coils"/>
    </source>
</evidence>
<keyword evidence="2" id="KW-0175">Coiled coil</keyword>
<dbReference type="OMA" id="IHESHYV"/>
<dbReference type="EMBL" id="LN835300">
    <property type="protein sequence ID" value="CRG98881.1"/>
    <property type="molecule type" value="Genomic_DNA"/>
</dbReference>
<feature type="compositionally biased region" description="Basic residues" evidence="3">
    <location>
        <begin position="80"/>
        <end position="90"/>
    </location>
</feature>
<dbReference type="AlphaFoldDB" id="A0A1J1H5K8"/>
<dbReference type="Proteomes" id="UP000220158">
    <property type="component" value="Chromosome 5"/>
</dbReference>
<dbReference type="OrthoDB" id="370704at2759"/>
<name>A0A1J1H5K8_PLARL</name>
<gene>
    <name evidence="4" type="ORF">PRELSG_0503900</name>
</gene>
<dbReference type="RefSeq" id="XP_028531890.1">
    <property type="nucleotide sequence ID" value="XM_028675286.1"/>
</dbReference>
<accession>A0A1J1H5K8</accession>
<dbReference type="KEGG" id="prel:PRELSG_0503900"/>
<dbReference type="GO" id="GO:0003723">
    <property type="term" value="F:RNA binding"/>
    <property type="evidence" value="ECO:0007669"/>
    <property type="project" value="UniProtKB-KW"/>
</dbReference>
<proteinExistence type="predicted"/>
<dbReference type="VEuPathDB" id="PlasmoDB:PRELSG_0503900"/>
<protein>
    <submittedName>
        <fullName evidence="4">Uncharacterized protein</fullName>
    </submittedName>
</protein>
<evidence type="ECO:0000313" key="5">
    <source>
        <dbReference type="Proteomes" id="UP000220158"/>
    </source>
</evidence>
<feature type="region of interest" description="Disordered" evidence="3">
    <location>
        <begin position="74"/>
        <end position="94"/>
    </location>
</feature>